<protein>
    <recommendedName>
        <fullName evidence="4">Retrovirus-related Pol polyprotein from transposon TNT 1-94</fullName>
    </recommendedName>
</protein>
<dbReference type="Proteomes" id="UP000075243">
    <property type="component" value="Unassembled WGS sequence"/>
</dbReference>
<organism evidence="2 3">
    <name type="scientific">Cajanus cajan</name>
    <name type="common">Pigeon pea</name>
    <name type="synonym">Cajanus indicus</name>
    <dbReference type="NCBI Taxonomy" id="3821"/>
    <lineage>
        <taxon>Eukaryota</taxon>
        <taxon>Viridiplantae</taxon>
        <taxon>Streptophyta</taxon>
        <taxon>Embryophyta</taxon>
        <taxon>Tracheophyta</taxon>
        <taxon>Spermatophyta</taxon>
        <taxon>Magnoliopsida</taxon>
        <taxon>eudicotyledons</taxon>
        <taxon>Gunneridae</taxon>
        <taxon>Pentapetalae</taxon>
        <taxon>rosids</taxon>
        <taxon>fabids</taxon>
        <taxon>Fabales</taxon>
        <taxon>Fabaceae</taxon>
        <taxon>Papilionoideae</taxon>
        <taxon>50 kb inversion clade</taxon>
        <taxon>NPAAA clade</taxon>
        <taxon>indigoferoid/millettioid clade</taxon>
        <taxon>Phaseoleae</taxon>
        <taxon>Cajanus</taxon>
    </lineage>
</organism>
<gene>
    <name evidence="2" type="ORF">KK1_031660</name>
</gene>
<name>A0A151RVX0_CAJCA</name>
<dbReference type="AlphaFoldDB" id="A0A151RVX0"/>
<dbReference type="EMBL" id="KQ483549">
    <property type="protein sequence ID" value="KYP46698.1"/>
    <property type="molecule type" value="Genomic_DNA"/>
</dbReference>
<evidence type="ECO:0000313" key="3">
    <source>
        <dbReference type="Proteomes" id="UP000075243"/>
    </source>
</evidence>
<sequence length="80" mass="9214">MISVALNGDVSFQMAKSDVLNEEIKRKTHGTSSHSKVLVIENRGKNQKKEYKGGRDKNRSKSKSQYKNVECHFCHKIRHI</sequence>
<keyword evidence="3" id="KW-1185">Reference proteome</keyword>
<evidence type="ECO:0000256" key="1">
    <source>
        <dbReference type="SAM" id="MobiDB-lite"/>
    </source>
</evidence>
<evidence type="ECO:0000313" key="2">
    <source>
        <dbReference type="EMBL" id="KYP46698.1"/>
    </source>
</evidence>
<dbReference type="Gramene" id="C.cajan_31704.t">
    <property type="protein sequence ID" value="C.cajan_31704.t.cds1"/>
    <property type="gene ID" value="C.cajan_31704"/>
</dbReference>
<reference evidence="2" key="1">
    <citation type="journal article" date="2012" name="Nat. Biotechnol.">
        <title>Draft genome sequence of pigeonpea (Cajanus cajan), an orphan legume crop of resource-poor farmers.</title>
        <authorList>
            <person name="Varshney R.K."/>
            <person name="Chen W."/>
            <person name="Li Y."/>
            <person name="Bharti A.K."/>
            <person name="Saxena R.K."/>
            <person name="Schlueter J.A."/>
            <person name="Donoghue M.T."/>
            <person name="Azam S."/>
            <person name="Fan G."/>
            <person name="Whaley A.M."/>
            <person name="Farmer A.D."/>
            <person name="Sheridan J."/>
            <person name="Iwata A."/>
            <person name="Tuteja R."/>
            <person name="Penmetsa R.V."/>
            <person name="Wu W."/>
            <person name="Upadhyaya H.D."/>
            <person name="Yang S.P."/>
            <person name="Shah T."/>
            <person name="Saxena K.B."/>
            <person name="Michael T."/>
            <person name="McCombie W.R."/>
            <person name="Yang B."/>
            <person name="Zhang G."/>
            <person name="Yang H."/>
            <person name="Wang J."/>
            <person name="Spillane C."/>
            <person name="Cook D.R."/>
            <person name="May G.D."/>
            <person name="Xu X."/>
            <person name="Jackson S.A."/>
        </authorList>
    </citation>
    <scope>NUCLEOTIDE SEQUENCE [LARGE SCALE GENOMIC DNA]</scope>
</reference>
<feature type="region of interest" description="Disordered" evidence="1">
    <location>
        <begin position="25"/>
        <end position="65"/>
    </location>
</feature>
<evidence type="ECO:0008006" key="4">
    <source>
        <dbReference type="Google" id="ProtNLM"/>
    </source>
</evidence>
<feature type="compositionally biased region" description="Basic and acidic residues" evidence="1">
    <location>
        <begin position="42"/>
        <end position="59"/>
    </location>
</feature>
<accession>A0A151RVX0</accession>
<proteinExistence type="predicted"/>